<dbReference type="RefSeq" id="WP_273929720.1">
    <property type="nucleotide sequence ID" value="NZ_JAQSIO010000018.1"/>
</dbReference>
<reference evidence="1 2" key="1">
    <citation type="submission" date="2023-02" db="EMBL/GenBank/DDBJ databases">
        <title>Bacterial whole genome sequence for Curvibacter sp. HBC28.</title>
        <authorList>
            <person name="Le V."/>
            <person name="Ko S.-R."/>
            <person name="Ahn C.-Y."/>
            <person name="Oh H.-M."/>
        </authorList>
    </citation>
    <scope>NUCLEOTIDE SEQUENCE [LARGE SCALE GENOMIC DNA]</scope>
    <source>
        <strain evidence="1 2">HBC28</strain>
    </source>
</reference>
<name>A0ABT5MLI4_9BURK</name>
<accession>A0ABT5MLI4</accession>
<proteinExistence type="predicted"/>
<evidence type="ECO:0000313" key="1">
    <source>
        <dbReference type="EMBL" id="MDD0817251.1"/>
    </source>
</evidence>
<comment type="caution">
    <text evidence="1">The sequence shown here is derived from an EMBL/GenBank/DDBJ whole genome shotgun (WGS) entry which is preliminary data.</text>
</comment>
<dbReference type="EMBL" id="JAQSIO010000018">
    <property type="protein sequence ID" value="MDD0817251.1"/>
    <property type="molecule type" value="Genomic_DNA"/>
</dbReference>
<evidence type="ECO:0000313" key="2">
    <source>
        <dbReference type="Proteomes" id="UP001528672"/>
    </source>
</evidence>
<sequence>MQPAEFSDARQAAALVALEAAVLVLLRQGQESGEFDQIHIAAEGSGSTASIDLQIVSHRMPVGGFSL</sequence>
<gene>
    <name evidence="1" type="ORF">PSQ39_21635</name>
</gene>
<keyword evidence="2" id="KW-1185">Reference proteome</keyword>
<protein>
    <submittedName>
        <fullName evidence="1">Uncharacterized protein</fullName>
    </submittedName>
</protein>
<organism evidence="1 2">
    <name type="scientific">Curvibacter microcysteis</name>
    <dbReference type="NCBI Taxonomy" id="3026419"/>
    <lineage>
        <taxon>Bacteria</taxon>
        <taxon>Pseudomonadati</taxon>
        <taxon>Pseudomonadota</taxon>
        <taxon>Betaproteobacteria</taxon>
        <taxon>Burkholderiales</taxon>
        <taxon>Comamonadaceae</taxon>
        <taxon>Curvibacter</taxon>
    </lineage>
</organism>
<dbReference type="Proteomes" id="UP001528672">
    <property type="component" value="Unassembled WGS sequence"/>
</dbReference>